<reference evidence="2 3" key="1">
    <citation type="submission" date="2024-05" db="EMBL/GenBank/DDBJ databases">
        <title>Genome sequencing and assembly of Indian major carp, Cirrhinus mrigala (Hamilton, 1822).</title>
        <authorList>
            <person name="Mohindra V."/>
            <person name="Chowdhury L.M."/>
            <person name="Lal K."/>
            <person name="Jena J.K."/>
        </authorList>
    </citation>
    <scope>NUCLEOTIDE SEQUENCE [LARGE SCALE GENOMIC DNA]</scope>
    <source>
        <strain evidence="2">CM1030</strain>
        <tissue evidence="2">Blood</tissue>
    </source>
</reference>
<protein>
    <recommendedName>
        <fullName evidence="1">Ig-like domain-containing protein</fullName>
    </recommendedName>
</protein>
<evidence type="ECO:0000313" key="3">
    <source>
        <dbReference type="Proteomes" id="UP001529510"/>
    </source>
</evidence>
<dbReference type="InterPro" id="IPR007110">
    <property type="entry name" value="Ig-like_dom"/>
</dbReference>
<dbReference type="InterPro" id="IPR013098">
    <property type="entry name" value="Ig_I-set"/>
</dbReference>
<name>A0ABD0QFV7_CIRMR</name>
<evidence type="ECO:0000313" key="2">
    <source>
        <dbReference type="EMBL" id="KAL0184735.1"/>
    </source>
</evidence>
<dbReference type="SUPFAM" id="SSF48726">
    <property type="entry name" value="Immunoglobulin"/>
    <property type="match status" value="1"/>
</dbReference>
<dbReference type="Proteomes" id="UP001529510">
    <property type="component" value="Unassembled WGS sequence"/>
</dbReference>
<dbReference type="AlphaFoldDB" id="A0ABD0QFV7"/>
<dbReference type="PROSITE" id="PS50835">
    <property type="entry name" value="IG_LIKE"/>
    <property type="match status" value="1"/>
</dbReference>
<feature type="domain" description="Ig-like" evidence="1">
    <location>
        <begin position="1"/>
        <end position="61"/>
    </location>
</feature>
<accession>A0ABD0QFV7</accession>
<evidence type="ECO:0000259" key="1">
    <source>
        <dbReference type="PROSITE" id="PS50835"/>
    </source>
</evidence>
<sequence>VTLRATVNRVNAPVKWQRGHEPIRGDRFHTTSDGNTHYLTINPLKRSDTGEYTCTSASKLK</sequence>
<gene>
    <name evidence="2" type="ORF">M9458_020431</name>
</gene>
<dbReference type="Gene3D" id="2.60.40.10">
    <property type="entry name" value="Immunoglobulins"/>
    <property type="match status" value="1"/>
</dbReference>
<comment type="caution">
    <text evidence="2">The sequence shown here is derived from an EMBL/GenBank/DDBJ whole genome shotgun (WGS) entry which is preliminary data.</text>
</comment>
<dbReference type="EMBL" id="JAMKFB020000009">
    <property type="protein sequence ID" value="KAL0184735.1"/>
    <property type="molecule type" value="Genomic_DNA"/>
</dbReference>
<dbReference type="CDD" id="cd00096">
    <property type="entry name" value="Ig"/>
    <property type="match status" value="1"/>
</dbReference>
<dbReference type="InterPro" id="IPR013783">
    <property type="entry name" value="Ig-like_fold"/>
</dbReference>
<proteinExistence type="predicted"/>
<organism evidence="2 3">
    <name type="scientific">Cirrhinus mrigala</name>
    <name type="common">Mrigala</name>
    <dbReference type="NCBI Taxonomy" id="683832"/>
    <lineage>
        <taxon>Eukaryota</taxon>
        <taxon>Metazoa</taxon>
        <taxon>Chordata</taxon>
        <taxon>Craniata</taxon>
        <taxon>Vertebrata</taxon>
        <taxon>Euteleostomi</taxon>
        <taxon>Actinopterygii</taxon>
        <taxon>Neopterygii</taxon>
        <taxon>Teleostei</taxon>
        <taxon>Ostariophysi</taxon>
        <taxon>Cypriniformes</taxon>
        <taxon>Cyprinidae</taxon>
        <taxon>Labeoninae</taxon>
        <taxon>Labeonini</taxon>
        <taxon>Cirrhinus</taxon>
    </lineage>
</organism>
<feature type="non-terminal residue" evidence="2">
    <location>
        <position position="1"/>
    </location>
</feature>
<feature type="non-terminal residue" evidence="2">
    <location>
        <position position="61"/>
    </location>
</feature>
<dbReference type="InterPro" id="IPR036179">
    <property type="entry name" value="Ig-like_dom_sf"/>
</dbReference>
<keyword evidence="3" id="KW-1185">Reference proteome</keyword>
<dbReference type="Pfam" id="PF07679">
    <property type="entry name" value="I-set"/>
    <property type="match status" value="1"/>
</dbReference>